<dbReference type="Pfam" id="PF08170">
    <property type="entry name" value="POPLD"/>
    <property type="match status" value="1"/>
</dbReference>
<evidence type="ECO:0000313" key="8">
    <source>
        <dbReference type="EMBL" id="KAG5170633.1"/>
    </source>
</evidence>
<organism evidence="8">
    <name type="scientific">Psilocybe cubensis</name>
    <name type="common">Psychedelic mushroom</name>
    <name type="synonym">Stropharia cubensis</name>
    <dbReference type="NCBI Taxonomy" id="181762"/>
    <lineage>
        <taxon>Eukaryota</taxon>
        <taxon>Fungi</taxon>
        <taxon>Dikarya</taxon>
        <taxon>Basidiomycota</taxon>
        <taxon>Agaricomycotina</taxon>
        <taxon>Agaricomycetes</taxon>
        <taxon>Agaricomycetidae</taxon>
        <taxon>Agaricales</taxon>
        <taxon>Agaricineae</taxon>
        <taxon>Strophariaceae</taxon>
        <taxon>Psilocybe</taxon>
    </lineage>
</organism>
<evidence type="ECO:0000259" key="5">
    <source>
        <dbReference type="Pfam" id="PF06978"/>
    </source>
</evidence>
<dbReference type="AlphaFoldDB" id="A0A8H7Y103"/>
<sequence length="791" mass="88453">MPPKRRNGEDADAITGREKKKLKINAARTIAVQPSSQRESSAAIGPSNSATNHSNSLTGLPTALDVEKFVEARAFEIDAMHTAMKTASASSTHRVWQTLPRHLRRRAASHDVRRVPLKLRDRARAEMDPVRKKALGRSLPKLGKGKGMSRTEAFLRRQRDKAWLETHIWHAKRMHMENMWGYRLAVTPTEKSYRPSHRASVHGSILHDASYYSTYEIKGPEEALIALLDLCCDPQGPGPSSKRYLNGSRILETSMYAVGLYPYGLIAPVTIIWRPYLQASSAINTTGSSGNEGVKDVRAADIRSVWLRFHPSVQTAVFNTLKDATSRSLTLYKARHSEEALVEVIDIKRQLNIFEIMGPKSSQVIKGALTPIVSEKSREFLQFWKSLAELQSSGSVPRGMIVGFKVNDPRLNFPPKNAKPATIPSKGVPSIEITFPSANLANSEIWEESMRNSLSKPRYKKKDIDTRRANSDIPGSALKALRQDDCIPILLIQRSVETPNSSGSKGLHGWTLILPAGWSMAFFSSLIYTSTRVAGQQERQTQAYEAGTTYFPRDYPTTEPYQAYAQDREFKEKETWDRKPPAKRVNFEKLGTENPWMSDWAKVLGIPGRDDKDEDFVATQREPEPSQDNEAHIAIKPWLLRGSEVPSILSKLSSVFNVGAALLSEINRLRLKRSHQVLAEDITGAQLLHGALVNVEITMCSRGSPQDLAEIFIIPDGLSIQWERFLQTRNRKSVDDEEHPDELELASHIPPKSSIVGHVTTGHYSLARGEGFAIGAIALARLMELEQQARR</sequence>
<dbReference type="InterPro" id="IPR039182">
    <property type="entry name" value="Pop1"/>
</dbReference>
<keyword evidence="3" id="KW-0539">Nucleus</keyword>
<dbReference type="InterPro" id="IPR055079">
    <property type="entry name" value="POP1_C"/>
</dbReference>
<dbReference type="GO" id="GO:0001682">
    <property type="term" value="P:tRNA 5'-leader removal"/>
    <property type="evidence" value="ECO:0007669"/>
    <property type="project" value="InterPro"/>
</dbReference>
<dbReference type="GO" id="GO:0005655">
    <property type="term" value="C:nucleolar ribonuclease P complex"/>
    <property type="evidence" value="ECO:0007669"/>
    <property type="project" value="InterPro"/>
</dbReference>
<protein>
    <recommendedName>
        <fullName evidence="9">POP1-domain-containing protein</fullName>
    </recommendedName>
</protein>
<evidence type="ECO:0000256" key="4">
    <source>
        <dbReference type="SAM" id="MobiDB-lite"/>
    </source>
</evidence>
<dbReference type="OrthoDB" id="442863at2759"/>
<keyword evidence="2" id="KW-0819">tRNA processing</keyword>
<feature type="domain" description="POPLD" evidence="6">
    <location>
        <begin position="509"/>
        <end position="600"/>
    </location>
</feature>
<dbReference type="Pfam" id="PF06978">
    <property type="entry name" value="POP1_N"/>
    <property type="match status" value="2"/>
</dbReference>
<dbReference type="InterPro" id="IPR009723">
    <property type="entry name" value="Pop1_N"/>
</dbReference>
<comment type="caution">
    <text evidence="8">The sequence shown here is derived from an EMBL/GenBank/DDBJ whole genome shotgun (WGS) entry which is preliminary data.</text>
</comment>
<evidence type="ECO:0008006" key="9">
    <source>
        <dbReference type="Google" id="ProtNLM"/>
    </source>
</evidence>
<evidence type="ECO:0000256" key="1">
    <source>
        <dbReference type="ARBA" id="ARBA00004123"/>
    </source>
</evidence>
<feature type="domain" description="POP1 C-terminal" evidence="7">
    <location>
        <begin position="734"/>
        <end position="787"/>
    </location>
</feature>
<feature type="region of interest" description="Disordered" evidence="4">
    <location>
        <begin position="1"/>
        <end position="58"/>
    </location>
</feature>
<evidence type="ECO:0000259" key="6">
    <source>
        <dbReference type="Pfam" id="PF08170"/>
    </source>
</evidence>
<accession>A0A8H7Y103</accession>
<comment type="subcellular location">
    <subcellularLocation>
        <location evidence="1">Nucleus</location>
    </subcellularLocation>
</comment>
<evidence type="ECO:0000259" key="7">
    <source>
        <dbReference type="Pfam" id="PF22770"/>
    </source>
</evidence>
<dbReference type="PANTHER" id="PTHR22731">
    <property type="entry name" value="RIBONUCLEASES P/MRP PROTEIN SUBUNIT POP1"/>
    <property type="match status" value="1"/>
</dbReference>
<reference evidence="8" key="1">
    <citation type="submission" date="2021-02" db="EMBL/GenBank/DDBJ databases">
        <title>Psilocybe cubensis genome.</title>
        <authorList>
            <person name="Mckernan K.J."/>
            <person name="Crawford S."/>
            <person name="Trippe A."/>
            <person name="Kane L.T."/>
            <person name="Mclaughlin S."/>
        </authorList>
    </citation>
    <scope>NUCLEOTIDE SEQUENCE [LARGE SCALE GENOMIC DNA]</scope>
    <source>
        <strain evidence="8">MGC-MH-2018</strain>
    </source>
</reference>
<feature type="compositionally biased region" description="Polar residues" evidence="4">
    <location>
        <begin position="32"/>
        <end position="58"/>
    </location>
</feature>
<feature type="domain" description="Pop1 N-terminal" evidence="5">
    <location>
        <begin position="152"/>
        <end position="219"/>
    </location>
</feature>
<dbReference type="Pfam" id="PF22770">
    <property type="entry name" value="POP1_C"/>
    <property type="match status" value="1"/>
</dbReference>
<dbReference type="GO" id="GO:0000172">
    <property type="term" value="C:ribonuclease MRP complex"/>
    <property type="evidence" value="ECO:0007669"/>
    <property type="project" value="InterPro"/>
</dbReference>
<evidence type="ECO:0000256" key="3">
    <source>
        <dbReference type="ARBA" id="ARBA00023242"/>
    </source>
</evidence>
<name>A0A8H7Y103_PSICU</name>
<feature type="domain" description="Pop1 N-terminal" evidence="5">
    <location>
        <begin position="69"/>
        <end position="129"/>
    </location>
</feature>
<proteinExistence type="predicted"/>
<evidence type="ECO:0000256" key="2">
    <source>
        <dbReference type="ARBA" id="ARBA00022694"/>
    </source>
</evidence>
<dbReference type="EMBL" id="JAFIQS010000004">
    <property type="protein sequence ID" value="KAG5170633.1"/>
    <property type="molecule type" value="Genomic_DNA"/>
</dbReference>
<dbReference type="InterPro" id="IPR012590">
    <property type="entry name" value="POPLD_dom"/>
</dbReference>
<gene>
    <name evidence="8" type="ORF">JR316_005022</name>
</gene>
<dbReference type="PANTHER" id="PTHR22731:SF3">
    <property type="entry name" value="RIBONUCLEASES P_MRP PROTEIN SUBUNIT POP1"/>
    <property type="match status" value="1"/>
</dbReference>